<organism evidence="11 12">
    <name type="scientific">Parahaliea mediterranea</name>
    <dbReference type="NCBI Taxonomy" id="651086"/>
    <lineage>
        <taxon>Bacteria</taxon>
        <taxon>Pseudomonadati</taxon>
        <taxon>Pseudomonadota</taxon>
        <taxon>Gammaproteobacteria</taxon>
        <taxon>Cellvibrionales</taxon>
        <taxon>Halieaceae</taxon>
        <taxon>Parahaliea</taxon>
    </lineage>
</organism>
<dbReference type="CDD" id="cd00130">
    <property type="entry name" value="PAS"/>
    <property type="match status" value="1"/>
</dbReference>
<dbReference type="GO" id="GO:0007165">
    <property type="term" value="P:signal transduction"/>
    <property type="evidence" value="ECO:0007669"/>
    <property type="project" value="UniProtKB-KW"/>
</dbReference>
<dbReference type="SUPFAM" id="SSF55785">
    <property type="entry name" value="PYP-like sensor domain (PAS domain)"/>
    <property type="match status" value="1"/>
</dbReference>
<accession>A0A939IKU9</accession>
<evidence type="ECO:0000259" key="7">
    <source>
        <dbReference type="PROSITE" id="PS50111"/>
    </source>
</evidence>
<dbReference type="SMART" id="SM00283">
    <property type="entry name" value="MA"/>
    <property type="match status" value="1"/>
</dbReference>
<reference evidence="11" key="1">
    <citation type="submission" date="2021-02" db="EMBL/GenBank/DDBJ databases">
        <title>PHA producing bacteria isolated from coastal sediment in Guangdong, Shenzhen.</title>
        <authorList>
            <person name="Zheng W."/>
            <person name="Yu S."/>
            <person name="Huang Y."/>
        </authorList>
    </citation>
    <scope>NUCLEOTIDE SEQUENCE</scope>
    <source>
        <strain evidence="11">TN14-10</strain>
    </source>
</reference>
<dbReference type="InterPro" id="IPR003660">
    <property type="entry name" value="HAMP_dom"/>
</dbReference>
<name>A0A939IKU9_9GAMM</name>
<feature type="domain" description="PAS" evidence="8">
    <location>
        <begin position="25"/>
        <end position="50"/>
    </location>
</feature>
<dbReference type="Gene3D" id="1.10.287.950">
    <property type="entry name" value="Methyl-accepting chemotaxis protein"/>
    <property type="match status" value="1"/>
</dbReference>
<keyword evidence="6" id="KW-1133">Transmembrane helix</keyword>
<dbReference type="EMBL" id="JAFKCZ010000003">
    <property type="protein sequence ID" value="MBN7795810.1"/>
    <property type="molecule type" value="Genomic_DNA"/>
</dbReference>
<sequence length="568" mass="60377">MRNNQPVTNREYVLGENHFLISHTDLKGRITYANPSFIEVSGFSNEELVGAPHNIVRHPDMPGEAFADLWGTLQSGDHWVGLVKNRRKNGDYYWVRAQVTPIVERGRTLGYVSVRTRARPEEISRAAAAYALLRDGRGGHLAVHRGQLSRRGWRGALQRLLAGSAGAGLYALLALAAVLVAASTALGFAAISGQEGAPGWMWWAQLAVPALGLPLLALLTLYNRRALVAPLSEAVTFSVQIAAGNLAVASPAKRRGKTAELMASLDIMRKSLANIAGDVREGLAVVNPAARDIATGNDEMAARAQHQAASLQQTASSMEQMSAAVQQNTEHARQARGLAEASAATVVENGELMGRVVDTMTRITSGAGRMADVIEVIDSISFQTKLLALNASVEAARAGEQGRSFAVVAGEVHQLAGRSADAAKEVRELIASSASDIEGGDALVRRAGDSMEDLVQKVTRLSELMGDISSASEEQSSGIAQVTAAVADMDAVMRQDAERVRASAAETLRLLERVERLDHSASVFRFDQSRDSVVPLKPSAPSARGDGARPAGGQRRSAQPQALAGSRN</sequence>
<dbReference type="PROSITE" id="PS50885">
    <property type="entry name" value="HAMP"/>
    <property type="match status" value="1"/>
</dbReference>
<dbReference type="AlphaFoldDB" id="A0A939IKU9"/>
<dbReference type="InterPro" id="IPR013655">
    <property type="entry name" value="PAS_fold_3"/>
</dbReference>
<comment type="similarity">
    <text evidence="3">Belongs to the methyl-accepting chemotaxis (MCP) protein family.</text>
</comment>
<keyword evidence="2 4" id="KW-0807">Transducer</keyword>
<keyword evidence="6" id="KW-0472">Membrane</keyword>
<feature type="domain" description="T-SNARE coiled-coil homology" evidence="9">
    <location>
        <begin position="441"/>
        <end position="503"/>
    </location>
</feature>
<dbReference type="SMART" id="SM00086">
    <property type="entry name" value="PAC"/>
    <property type="match status" value="1"/>
</dbReference>
<evidence type="ECO:0000256" key="6">
    <source>
        <dbReference type="SAM" id="Phobius"/>
    </source>
</evidence>
<evidence type="ECO:0000256" key="4">
    <source>
        <dbReference type="PROSITE-ProRule" id="PRU00284"/>
    </source>
</evidence>
<comment type="subcellular location">
    <subcellularLocation>
        <location evidence="1">Membrane</location>
    </subcellularLocation>
</comment>
<dbReference type="CDD" id="cd11386">
    <property type="entry name" value="MCP_signal"/>
    <property type="match status" value="1"/>
</dbReference>
<dbReference type="Proteomes" id="UP000664303">
    <property type="component" value="Unassembled WGS sequence"/>
</dbReference>
<feature type="transmembrane region" description="Helical" evidence="6">
    <location>
        <begin position="200"/>
        <end position="222"/>
    </location>
</feature>
<dbReference type="Pfam" id="PF08447">
    <property type="entry name" value="PAS_3"/>
    <property type="match status" value="1"/>
</dbReference>
<dbReference type="PANTHER" id="PTHR43531:SF7">
    <property type="entry name" value="AEROTAXIS RECEPTOR"/>
    <property type="match status" value="1"/>
</dbReference>
<dbReference type="InterPro" id="IPR000727">
    <property type="entry name" value="T_SNARE_dom"/>
</dbReference>
<feature type="transmembrane region" description="Helical" evidence="6">
    <location>
        <begin position="160"/>
        <end position="188"/>
    </location>
</feature>
<evidence type="ECO:0000256" key="1">
    <source>
        <dbReference type="ARBA" id="ARBA00004370"/>
    </source>
</evidence>
<evidence type="ECO:0000259" key="9">
    <source>
        <dbReference type="PROSITE" id="PS50192"/>
    </source>
</evidence>
<dbReference type="PANTHER" id="PTHR43531">
    <property type="entry name" value="PROTEIN ICFG"/>
    <property type="match status" value="1"/>
</dbReference>
<dbReference type="RefSeq" id="WP_206559253.1">
    <property type="nucleotide sequence ID" value="NZ_JAFKCZ010000003.1"/>
</dbReference>
<gene>
    <name evidence="11" type="ORF">JYP50_04360</name>
</gene>
<feature type="domain" description="HAMP" evidence="10">
    <location>
        <begin position="225"/>
        <end position="277"/>
    </location>
</feature>
<evidence type="ECO:0000256" key="3">
    <source>
        <dbReference type="ARBA" id="ARBA00029447"/>
    </source>
</evidence>
<dbReference type="GO" id="GO:0006935">
    <property type="term" value="P:chemotaxis"/>
    <property type="evidence" value="ECO:0007669"/>
    <property type="project" value="TreeGrafter"/>
</dbReference>
<dbReference type="InterPro" id="IPR051310">
    <property type="entry name" value="MCP_chemotaxis"/>
</dbReference>
<dbReference type="PROSITE" id="PS50192">
    <property type="entry name" value="T_SNARE"/>
    <property type="match status" value="1"/>
</dbReference>
<keyword evidence="12" id="KW-1185">Reference proteome</keyword>
<dbReference type="GO" id="GO:0004888">
    <property type="term" value="F:transmembrane signaling receptor activity"/>
    <property type="evidence" value="ECO:0007669"/>
    <property type="project" value="TreeGrafter"/>
</dbReference>
<evidence type="ECO:0000313" key="12">
    <source>
        <dbReference type="Proteomes" id="UP000664303"/>
    </source>
</evidence>
<keyword evidence="6" id="KW-0812">Transmembrane</keyword>
<dbReference type="InterPro" id="IPR035965">
    <property type="entry name" value="PAS-like_dom_sf"/>
</dbReference>
<dbReference type="InterPro" id="IPR001610">
    <property type="entry name" value="PAC"/>
</dbReference>
<proteinExistence type="inferred from homology"/>
<dbReference type="NCBIfam" id="TIGR00229">
    <property type="entry name" value="sensory_box"/>
    <property type="match status" value="1"/>
</dbReference>
<dbReference type="FunFam" id="1.10.287.950:FF:000001">
    <property type="entry name" value="Methyl-accepting chemotaxis sensory transducer"/>
    <property type="match status" value="1"/>
</dbReference>
<feature type="region of interest" description="Disordered" evidence="5">
    <location>
        <begin position="530"/>
        <end position="568"/>
    </location>
</feature>
<evidence type="ECO:0000259" key="8">
    <source>
        <dbReference type="PROSITE" id="PS50112"/>
    </source>
</evidence>
<evidence type="ECO:0000256" key="5">
    <source>
        <dbReference type="SAM" id="MobiDB-lite"/>
    </source>
</evidence>
<dbReference type="Gene3D" id="3.30.450.20">
    <property type="entry name" value="PAS domain"/>
    <property type="match status" value="1"/>
</dbReference>
<dbReference type="SUPFAM" id="SSF58104">
    <property type="entry name" value="Methyl-accepting chemotaxis protein (MCP) signaling domain"/>
    <property type="match status" value="1"/>
</dbReference>
<dbReference type="Pfam" id="PF00015">
    <property type="entry name" value="MCPsignal"/>
    <property type="match status" value="1"/>
</dbReference>
<dbReference type="InterPro" id="IPR004089">
    <property type="entry name" value="MCPsignal_dom"/>
</dbReference>
<dbReference type="PROSITE" id="PS50112">
    <property type="entry name" value="PAS"/>
    <property type="match status" value="1"/>
</dbReference>
<feature type="domain" description="Methyl-accepting transducer" evidence="7">
    <location>
        <begin position="282"/>
        <end position="511"/>
    </location>
</feature>
<evidence type="ECO:0000259" key="10">
    <source>
        <dbReference type="PROSITE" id="PS50885"/>
    </source>
</evidence>
<dbReference type="PROSITE" id="PS50111">
    <property type="entry name" value="CHEMOTAXIS_TRANSDUC_2"/>
    <property type="match status" value="1"/>
</dbReference>
<comment type="caution">
    <text evidence="11">The sequence shown here is derived from an EMBL/GenBank/DDBJ whole genome shotgun (WGS) entry which is preliminary data.</text>
</comment>
<dbReference type="InterPro" id="IPR000014">
    <property type="entry name" value="PAS"/>
</dbReference>
<protein>
    <submittedName>
        <fullName evidence="11">PAS domain-containing protein</fullName>
    </submittedName>
</protein>
<evidence type="ECO:0000313" key="11">
    <source>
        <dbReference type="EMBL" id="MBN7795810.1"/>
    </source>
</evidence>
<dbReference type="GO" id="GO:0005886">
    <property type="term" value="C:plasma membrane"/>
    <property type="evidence" value="ECO:0007669"/>
    <property type="project" value="TreeGrafter"/>
</dbReference>
<evidence type="ECO:0000256" key="2">
    <source>
        <dbReference type="ARBA" id="ARBA00023224"/>
    </source>
</evidence>